<dbReference type="InterPro" id="IPR026444">
    <property type="entry name" value="Secre_tail"/>
</dbReference>
<gene>
    <name evidence="2" type="ORF">MYP_1848</name>
</gene>
<organism evidence="2 3">
    <name type="scientific">Sporocytophaga myxococcoides</name>
    <dbReference type="NCBI Taxonomy" id="153721"/>
    <lineage>
        <taxon>Bacteria</taxon>
        <taxon>Pseudomonadati</taxon>
        <taxon>Bacteroidota</taxon>
        <taxon>Cytophagia</taxon>
        <taxon>Cytophagales</taxon>
        <taxon>Cytophagaceae</taxon>
        <taxon>Sporocytophaga</taxon>
    </lineage>
</organism>
<dbReference type="AlphaFoldDB" id="A0A098LCC2"/>
<protein>
    <recommendedName>
        <fullName evidence="1">Secretion system C-terminal sorting domain-containing protein</fullName>
    </recommendedName>
</protein>
<keyword evidence="3" id="KW-1185">Reference proteome</keyword>
<accession>A0A098LCC2</accession>
<dbReference type="NCBIfam" id="TIGR04183">
    <property type="entry name" value="Por_Secre_tail"/>
    <property type="match status" value="1"/>
</dbReference>
<dbReference type="Proteomes" id="UP000030185">
    <property type="component" value="Unassembled WGS sequence"/>
</dbReference>
<proteinExistence type="predicted"/>
<feature type="domain" description="Secretion system C-terminal sorting" evidence="1">
    <location>
        <begin position="482"/>
        <end position="555"/>
    </location>
</feature>
<dbReference type="RefSeq" id="WP_045461796.1">
    <property type="nucleotide sequence ID" value="NZ_BBLT01000003.1"/>
</dbReference>
<name>A0A098LCC2_9BACT</name>
<evidence type="ECO:0000313" key="2">
    <source>
        <dbReference type="EMBL" id="GAL84620.1"/>
    </source>
</evidence>
<dbReference type="EMBL" id="BBLT01000003">
    <property type="protein sequence ID" value="GAL84620.1"/>
    <property type="molecule type" value="Genomic_DNA"/>
</dbReference>
<dbReference type="SUPFAM" id="SSF63829">
    <property type="entry name" value="Calcium-dependent phosphotriesterase"/>
    <property type="match status" value="1"/>
</dbReference>
<sequence length="556" mass="60975">MKNRYIYNKPFYLLVAVLTFQSFLSLGQVQNPYWYFPPYKVDFTTSTPTVSLIGTGALTKTEASNGIHNTAGDLSFYIMGNDIQGRTGQTGTLNFSPFLKEGLIIPIIGECNSYYVLGYDVVHGIKNGMDVTQYFLTYSKISVNPNGTWTSTPGDYIPIDDPSDASFAVSPYWYKKHGHDNYTYYSVLFLMDGSTHAIDDYDVSSSGITKSDFNLSDTRGGKANELEVTRNGGVAFGFENQPIIRIVKSENIYQDYSIPGLLDGGFSGIEFSRDGLSVFGAERITNKIYKFNLLDNSVSEVAGSSGLGLSQLELAYDGYIYASNGTQLKGFDPEAASPSITKTITVPNPISGGIYTLVDQNDRVDYSNPFNMPECLGWITLSGLNSANPIPSSNLWSEYFGYQKIKTLGSVVVNTGTSVLFVASGSIELNPGFEAEYGSTFEAFVEECWTPEVPDWVTCPPTNRIAEESFDVAVPSGLVLSPNPTSGVFSIQCNFDLTEDVYGMISNSRGESVMTITSGMFNGNMLNVNMEGYAKGLYYLNIKNGNDQYDKKVVIQ</sequence>
<dbReference type="PROSITE" id="PS00284">
    <property type="entry name" value="SERPIN"/>
    <property type="match status" value="1"/>
</dbReference>
<dbReference type="InterPro" id="IPR023795">
    <property type="entry name" value="Serpin_CS"/>
</dbReference>
<evidence type="ECO:0000259" key="1">
    <source>
        <dbReference type="Pfam" id="PF18962"/>
    </source>
</evidence>
<comment type="caution">
    <text evidence="2">The sequence shown here is derived from an EMBL/GenBank/DDBJ whole genome shotgun (WGS) entry which is preliminary data.</text>
</comment>
<dbReference type="STRING" id="153721.MYP_1848"/>
<dbReference type="InterPro" id="IPR055015">
    <property type="entry name" value="GCX_COOH"/>
</dbReference>
<dbReference type="NCBIfam" id="NF045639">
    <property type="entry name" value="GCX_COOH"/>
    <property type="match status" value="1"/>
</dbReference>
<evidence type="ECO:0000313" key="3">
    <source>
        <dbReference type="Proteomes" id="UP000030185"/>
    </source>
</evidence>
<dbReference type="Pfam" id="PF18962">
    <property type="entry name" value="Por_Secre_tail"/>
    <property type="match status" value="1"/>
</dbReference>
<dbReference type="OrthoDB" id="976756at2"/>
<reference evidence="2 3" key="1">
    <citation type="submission" date="2014-09" db="EMBL/GenBank/DDBJ databases">
        <title>Sporocytophaga myxococcoides PG-01 genome sequencing.</title>
        <authorList>
            <person name="Liu L."/>
            <person name="Gao P.J."/>
            <person name="Chen G.J."/>
            <person name="Wang L.S."/>
        </authorList>
    </citation>
    <scope>NUCLEOTIDE SEQUENCE [LARGE SCALE GENOMIC DNA]</scope>
    <source>
        <strain evidence="2 3">PG-01</strain>
    </source>
</reference>